<comment type="subcellular location">
    <subcellularLocation>
        <location evidence="1">Membrane</location>
        <topology evidence="1">Multi-pass membrane protein</topology>
    </subcellularLocation>
</comment>
<dbReference type="EMBL" id="UYWY01002330">
    <property type="protein sequence ID" value="VDM27964.1"/>
    <property type="molecule type" value="Genomic_DNA"/>
</dbReference>
<keyword evidence="8" id="KW-1185">Reference proteome</keyword>
<dbReference type="GO" id="GO:0006820">
    <property type="term" value="P:monoatomic anion transport"/>
    <property type="evidence" value="ECO:0007669"/>
    <property type="project" value="TreeGrafter"/>
</dbReference>
<feature type="transmembrane region" description="Helical" evidence="5">
    <location>
        <begin position="61"/>
        <end position="81"/>
    </location>
</feature>
<dbReference type="WBParaSite" id="TCNE_0000237201-mRNA-1">
    <property type="protein sequence ID" value="TCNE_0000237201-mRNA-1"/>
    <property type="gene ID" value="TCNE_0000237201"/>
</dbReference>
<reference evidence="9" key="1">
    <citation type="submission" date="2016-06" db="UniProtKB">
        <authorList>
            <consortium name="WormBaseParasite"/>
        </authorList>
    </citation>
    <scope>IDENTIFICATION</scope>
</reference>
<gene>
    <name evidence="7" type="ORF">TCNE_LOCUS2372</name>
</gene>
<dbReference type="InterPro" id="IPR050382">
    <property type="entry name" value="MFS_Na/Anion_cotransporter"/>
</dbReference>
<evidence type="ECO:0000313" key="9">
    <source>
        <dbReference type="WBParaSite" id="TCNE_0000237201-mRNA-1"/>
    </source>
</evidence>
<dbReference type="Gene3D" id="1.20.1250.20">
    <property type="entry name" value="MFS general substrate transporter like domains"/>
    <property type="match status" value="1"/>
</dbReference>
<accession>A0A183U1K2</accession>
<organism evidence="8 9">
    <name type="scientific">Toxocara canis</name>
    <name type="common">Canine roundworm</name>
    <dbReference type="NCBI Taxonomy" id="6265"/>
    <lineage>
        <taxon>Eukaryota</taxon>
        <taxon>Metazoa</taxon>
        <taxon>Ecdysozoa</taxon>
        <taxon>Nematoda</taxon>
        <taxon>Chromadorea</taxon>
        <taxon>Rhabditida</taxon>
        <taxon>Spirurina</taxon>
        <taxon>Ascaridomorpha</taxon>
        <taxon>Ascaridoidea</taxon>
        <taxon>Toxocaridae</taxon>
        <taxon>Toxocara</taxon>
    </lineage>
</organism>
<dbReference type="InterPro" id="IPR036259">
    <property type="entry name" value="MFS_trans_sf"/>
</dbReference>
<dbReference type="Proteomes" id="UP000050794">
    <property type="component" value="Unassembled WGS sequence"/>
</dbReference>
<dbReference type="GO" id="GO:0016020">
    <property type="term" value="C:membrane"/>
    <property type="evidence" value="ECO:0007669"/>
    <property type="project" value="UniProtKB-SubCell"/>
</dbReference>
<protein>
    <submittedName>
        <fullName evidence="9">MFS domain-containing protein</fullName>
    </submittedName>
</protein>
<dbReference type="Pfam" id="PF07690">
    <property type="entry name" value="MFS_1"/>
    <property type="match status" value="1"/>
</dbReference>
<evidence type="ECO:0000256" key="5">
    <source>
        <dbReference type="SAM" id="Phobius"/>
    </source>
</evidence>
<dbReference type="AlphaFoldDB" id="A0A183U1K2"/>
<feature type="domain" description="Major facilitator superfamily (MFS) profile" evidence="6">
    <location>
        <begin position="1"/>
        <end position="176"/>
    </location>
</feature>
<name>A0A183U1K2_TOXCA</name>
<evidence type="ECO:0000256" key="3">
    <source>
        <dbReference type="ARBA" id="ARBA00022989"/>
    </source>
</evidence>
<dbReference type="SUPFAM" id="SSF103473">
    <property type="entry name" value="MFS general substrate transporter"/>
    <property type="match status" value="1"/>
</dbReference>
<keyword evidence="4 5" id="KW-0472">Membrane</keyword>
<evidence type="ECO:0000259" key="6">
    <source>
        <dbReference type="PROSITE" id="PS50850"/>
    </source>
</evidence>
<dbReference type="InterPro" id="IPR011701">
    <property type="entry name" value="MFS"/>
</dbReference>
<keyword evidence="3 5" id="KW-1133">Transmembrane helix</keyword>
<dbReference type="PANTHER" id="PTHR11662">
    <property type="entry name" value="SOLUTE CARRIER FAMILY 17"/>
    <property type="match status" value="1"/>
</dbReference>
<evidence type="ECO:0000256" key="4">
    <source>
        <dbReference type="ARBA" id="ARBA00023136"/>
    </source>
</evidence>
<dbReference type="PANTHER" id="PTHR11662:SF331">
    <property type="entry name" value="MAJOR FACILITATOR SUPERFAMILY (MFS) PROFILE DOMAIN-CONTAINING PROTEIN"/>
    <property type="match status" value="1"/>
</dbReference>
<evidence type="ECO:0000256" key="2">
    <source>
        <dbReference type="ARBA" id="ARBA00022692"/>
    </source>
</evidence>
<dbReference type="GO" id="GO:0022857">
    <property type="term" value="F:transmembrane transporter activity"/>
    <property type="evidence" value="ECO:0007669"/>
    <property type="project" value="InterPro"/>
</dbReference>
<reference evidence="7 8" key="2">
    <citation type="submission" date="2018-11" db="EMBL/GenBank/DDBJ databases">
        <authorList>
            <consortium name="Pathogen Informatics"/>
        </authorList>
    </citation>
    <scope>NUCLEOTIDE SEQUENCE [LARGE SCALE GENOMIC DNA]</scope>
</reference>
<evidence type="ECO:0000313" key="7">
    <source>
        <dbReference type="EMBL" id="VDM27964.1"/>
    </source>
</evidence>
<keyword evidence="2 5" id="KW-0812">Transmembrane</keyword>
<dbReference type="InterPro" id="IPR020846">
    <property type="entry name" value="MFS_dom"/>
</dbReference>
<sequence length="176" mass="18903">MAIVCMVNSSEYVDLNSSVLPTDGVSISEAKEESLADMLTNKSISKRNKALRLDWNADEQGYIFGAFNLGLLSMLGTGLVADKFNAKYMIIASVLIASMANLIIATASSISVYFAISGRLLVGISDALLQPSVNSLITRWFSPAERSYALGLATGGRQLEEKTAINEMNADSKLKP</sequence>
<proteinExistence type="predicted"/>
<dbReference type="PROSITE" id="PS50850">
    <property type="entry name" value="MFS"/>
    <property type="match status" value="1"/>
</dbReference>
<evidence type="ECO:0000256" key="1">
    <source>
        <dbReference type="ARBA" id="ARBA00004141"/>
    </source>
</evidence>
<evidence type="ECO:0000313" key="8">
    <source>
        <dbReference type="Proteomes" id="UP000050794"/>
    </source>
</evidence>
<feature type="transmembrane region" description="Helical" evidence="5">
    <location>
        <begin position="88"/>
        <end position="116"/>
    </location>
</feature>